<dbReference type="AlphaFoldDB" id="A0A6J4KR44"/>
<feature type="region of interest" description="Disordered" evidence="1">
    <location>
        <begin position="30"/>
        <end position="52"/>
    </location>
</feature>
<feature type="non-terminal residue" evidence="2">
    <location>
        <position position="52"/>
    </location>
</feature>
<accession>A0A6J4KR44</accession>
<evidence type="ECO:0000313" key="2">
    <source>
        <dbReference type="EMBL" id="CAA9312219.1"/>
    </source>
</evidence>
<gene>
    <name evidence="2" type="ORF">AVDCRST_MAG90-523</name>
</gene>
<protein>
    <submittedName>
        <fullName evidence="2">Uncharacterized protein</fullName>
    </submittedName>
</protein>
<name>A0A6J4KR44_9HYPH</name>
<sequence>ARPNLQSTARLAPIELPARRVYRRAATAIRGRGPHPRSGERGRLHRLWARSP</sequence>
<feature type="compositionally biased region" description="Basic residues" evidence="1">
    <location>
        <begin position="43"/>
        <end position="52"/>
    </location>
</feature>
<organism evidence="2">
    <name type="scientific">uncultured Microvirga sp</name>
    <dbReference type="NCBI Taxonomy" id="412392"/>
    <lineage>
        <taxon>Bacteria</taxon>
        <taxon>Pseudomonadati</taxon>
        <taxon>Pseudomonadota</taxon>
        <taxon>Alphaproteobacteria</taxon>
        <taxon>Hyphomicrobiales</taxon>
        <taxon>Methylobacteriaceae</taxon>
        <taxon>Microvirga</taxon>
        <taxon>environmental samples</taxon>
    </lineage>
</organism>
<reference evidence="2" key="1">
    <citation type="submission" date="2020-02" db="EMBL/GenBank/DDBJ databases">
        <authorList>
            <person name="Meier V. D."/>
        </authorList>
    </citation>
    <scope>NUCLEOTIDE SEQUENCE</scope>
    <source>
        <strain evidence="2">AVDCRST_MAG90</strain>
    </source>
</reference>
<dbReference type="EMBL" id="CADCUC010000095">
    <property type="protein sequence ID" value="CAA9312219.1"/>
    <property type="molecule type" value="Genomic_DNA"/>
</dbReference>
<proteinExistence type="predicted"/>
<feature type="non-terminal residue" evidence="2">
    <location>
        <position position="1"/>
    </location>
</feature>
<evidence type="ECO:0000256" key="1">
    <source>
        <dbReference type="SAM" id="MobiDB-lite"/>
    </source>
</evidence>